<gene>
    <name evidence="2" type="ORF">ACE5LO_21715</name>
</gene>
<accession>A0ABV5C6M5</accession>
<evidence type="ECO:0008006" key="4">
    <source>
        <dbReference type="Google" id="ProtNLM"/>
    </source>
</evidence>
<organism evidence="2 3">
    <name type="scientific">Paenibacillus medicaginis</name>
    <dbReference type="NCBI Taxonomy" id="1470560"/>
    <lineage>
        <taxon>Bacteria</taxon>
        <taxon>Bacillati</taxon>
        <taxon>Bacillota</taxon>
        <taxon>Bacilli</taxon>
        <taxon>Bacillales</taxon>
        <taxon>Paenibacillaceae</taxon>
        <taxon>Paenibacillus</taxon>
    </lineage>
</organism>
<dbReference type="RefSeq" id="WP_375522073.1">
    <property type="nucleotide sequence ID" value="NZ_JBHIRY010000027.1"/>
</dbReference>
<dbReference type="Proteomes" id="UP001580430">
    <property type="component" value="Unassembled WGS sequence"/>
</dbReference>
<evidence type="ECO:0000256" key="1">
    <source>
        <dbReference type="SAM" id="Phobius"/>
    </source>
</evidence>
<name>A0ABV5C6M5_9BACL</name>
<evidence type="ECO:0000313" key="2">
    <source>
        <dbReference type="EMBL" id="MFB5762995.1"/>
    </source>
</evidence>
<reference evidence="2 3" key="1">
    <citation type="submission" date="2024-09" db="EMBL/GenBank/DDBJ databases">
        <title>Paenibacillus zeirhizospherea sp. nov., isolated from surface of the maize (Zea mays) roots in a horticulture field, Hungary.</title>
        <authorList>
            <person name="Marton D."/>
            <person name="Farkas M."/>
            <person name="Bedics A."/>
            <person name="Toth E."/>
            <person name="Tancsics A."/>
            <person name="Boka K."/>
            <person name="Marati G."/>
            <person name="Kriszt B."/>
            <person name="Cserhati M."/>
        </authorList>
    </citation>
    <scope>NUCLEOTIDE SEQUENCE [LARGE SCALE GENOMIC DNA]</scope>
    <source>
        <strain evidence="2 3">JCM 18446</strain>
    </source>
</reference>
<keyword evidence="3" id="KW-1185">Reference proteome</keyword>
<proteinExistence type="predicted"/>
<feature type="transmembrane region" description="Helical" evidence="1">
    <location>
        <begin position="28"/>
        <end position="45"/>
    </location>
</feature>
<dbReference type="EMBL" id="JBHIRY010000027">
    <property type="protein sequence ID" value="MFB5762995.1"/>
    <property type="molecule type" value="Genomic_DNA"/>
</dbReference>
<keyword evidence="1" id="KW-0812">Transmembrane</keyword>
<keyword evidence="1" id="KW-0472">Membrane</keyword>
<comment type="caution">
    <text evidence="2">The sequence shown here is derived from an EMBL/GenBank/DDBJ whole genome shotgun (WGS) entry which is preliminary data.</text>
</comment>
<evidence type="ECO:0000313" key="3">
    <source>
        <dbReference type="Proteomes" id="UP001580430"/>
    </source>
</evidence>
<protein>
    <recommendedName>
        <fullName evidence="4">5-bromo-4-chloroindolyl phosphate hydrolysis protein</fullName>
    </recommendedName>
</protein>
<sequence>MRYGVATGISIVGFLISQFITSRILPDFLNLCIPTIFALLSIGYLRRSQKGIKYEPYLPVNERREIKDSPDGNQVRNQMHNQNQVHDQNGSAQEENDPFWGPVIQYIHVLEEMIISEGQKSTLDDEIVEKTLKVLTRVLRLIPQLKKMNDPNINHNIQRLVFKDINGAVNPFLNLGPEAKRQNRRLLLNGMKDINSKLSQYVESIEQKDLIELKTRMDLIQQRYSTSN</sequence>
<keyword evidence="1" id="KW-1133">Transmembrane helix</keyword>
<feature type="transmembrane region" description="Helical" evidence="1">
    <location>
        <begin position="5"/>
        <end position="22"/>
    </location>
</feature>